<evidence type="ECO:0000256" key="5">
    <source>
        <dbReference type="PROSITE-ProRule" id="PRU00330"/>
    </source>
</evidence>
<keyword evidence="2" id="KW-1017">Isopeptide bond</keyword>
<evidence type="ECO:0000259" key="7">
    <source>
        <dbReference type="PROSITE" id="PS50069"/>
    </source>
</evidence>
<dbReference type="InterPro" id="IPR036317">
    <property type="entry name" value="Cullin_homology_sf"/>
</dbReference>
<dbReference type="InterPro" id="IPR036390">
    <property type="entry name" value="WH_DNA-bd_sf"/>
</dbReference>
<dbReference type="GO" id="GO:0006511">
    <property type="term" value="P:ubiquitin-dependent protein catabolic process"/>
    <property type="evidence" value="ECO:0007669"/>
    <property type="project" value="InterPro"/>
</dbReference>
<organism evidence="8 9">
    <name type="scientific">Meloidogyne enterolobii</name>
    <name type="common">Root-knot nematode worm</name>
    <name type="synonym">Meloidogyne mayaguensis</name>
    <dbReference type="NCBI Taxonomy" id="390850"/>
    <lineage>
        <taxon>Eukaryota</taxon>
        <taxon>Metazoa</taxon>
        <taxon>Ecdysozoa</taxon>
        <taxon>Nematoda</taxon>
        <taxon>Chromadorea</taxon>
        <taxon>Rhabditida</taxon>
        <taxon>Tylenchina</taxon>
        <taxon>Tylenchomorpha</taxon>
        <taxon>Tylenchoidea</taxon>
        <taxon>Meloidogynidae</taxon>
        <taxon>Meloidogyninae</taxon>
        <taxon>Meloidogyne</taxon>
    </lineage>
</organism>
<protein>
    <recommendedName>
        <fullName evidence="7">Cullin family profile domain-containing protein</fullName>
    </recommendedName>
</protein>
<evidence type="ECO:0000256" key="2">
    <source>
        <dbReference type="ARBA" id="ARBA00022499"/>
    </source>
</evidence>
<dbReference type="EMBL" id="CAJEWN010002435">
    <property type="protein sequence ID" value="CAD2203665.1"/>
    <property type="molecule type" value="Genomic_DNA"/>
</dbReference>
<sequence length="795" mass="92410">MAPPKRPTQAMSDEFWREIGTPLESIYTLRDTASNLITTSFYNKLRMSAYSFCRSSPPYSTTATRPISTSLFGHGRNSDHPVPDLYLNLDNFLTNFTRHIFEVHITALILHMPNVDLSYRWGENLLREYSKGWTAYKKSSEDVAKIFDDLSTSLSSSFFMGYYKMALQVWEREIMRKTFRKITMAALCYVDRGRDGLELQRNLVNDFVVSLVAIGSHETGDYNVEYETYKRVVEVFKTLPTVCRNPLYRELFLKPLLHQTYRYYVDWSSNFLKDGEFSEYLELVKLHFLEEESFCGEKDPCFDLCTLVPLCMVCADALVMRHIDRFYSEFVTLLNDLQIEKLLIIYDLCNRIPSTVDKLKELLGKYFARVGLKTINQIADKAEKSPKLFVGTIVQLHDNFSKLVKDSFRTNNEFMTTMEVSFTEFVAENNITNGGKTEAKSSRLIASYYDQLLRKGIAAEERLSGLEKAMIAFKYIRDKDTFNDHYQKLLCKRLIYHLSVGIETEKEIVSKLREKFQCPRVFESMLNETHKSEIEMEDFKKEDNNSLPVLDFSVILLTEKVWPFPSTSNFSLPTQLNDYVNAFGVFYKKKYKDKRKLSWIYQVSRGELSALDGTFNKKYVFLCTTQQIAILMLYNKYDSCKINKIAAEIKLPNNQIMSLLQVLCKTNLLIEKDSGNFCLNNEFKSENTKIDLIRAVATTNTGTQRKGGEVQKLKRDVFRESVLETVIVRIMKARKKLKHDDLVSEVTSQLNSRFVVKARMIKSSIEQLIKEDYLKRSDNDNNLYEYVEAVPEDEE</sequence>
<dbReference type="Gene3D" id="1.20.1310.10">
    <property type="entry name" value="Cullin Repeats"/>
    <property type="match status" value="4"/>
</dbReference>
<dbReference type="PROSITE" id="PS50069">
    <property type="entry name" value="CULLIN_2"/>
    <property type="match status" value="1"/>
</dbReference>
<dbReference type="Proteomes" id="UP000580250">
    <property type="component" value="Unassembled WGS sequence"/>
</dbReference>
<dbReference type="Gene3D" id="1.10.10.10">
    <property type="entry name" value="Winged helix-like DNA-binding domain superfamily/Winged helix DNA-binding domain"/>
    <property type="match status" value="1"/>
</dbReference>
<dbReference type="InterPro" id="IPR019559">
    <property type="entry name" value="Cullin_neddylation_domain"/>
</dbReference>
<dbReference type="SUPFAM" id="SSF75632">
    <property type="entry name" value="Cullin homology domain"/>
    <property type="match status" value="1"/>
</dbReference>
<evidence type="ECO:0000313" key="8">
    <source>
        <dbReference type="EMBL" id="CAD2203665.1"/>
    </source>
</evidence>
<keyword evidence="4" id="KW-0832">Ubl conjugation</keyword>
<keyword evidence="3" id="KW-0833">Ubl conjugation pathway</keyword>
<proteinExistence type="inferred from homology"/>
<dbReference type="AlphaFoldDB" id="A0A6V7XWN9"/>
<gene>
    <name evidence="8" type="ORF">MENT_LOCUS57363</name>
</gene>
<dbReference type="Pfam" id="PF26557">
    <property type="entry name" value="Cullin_AB"/>
    <property type="match status" value="1"/>
</dbReference>
<dbReference type="Pfam" id="PF10557">
    <property type="entry name" value="Cullin_Nedd8"/>
    <property type="match status" value="1"/>
</dbReference>
<evidence type="ECO:0000256" key="4">
    <source>
        <dbReference type="ARBA" id="ARBA00022843"/>
    </source>
</evidence>
<name>A0A6V7XWN9_MELEN</name>
<dbReference type="SMART" id="SM00884">
    <property type="entry name" value="Cullin_Nedd8"/>
    <property type="match status" value="1"/>
</dbReference>
<reference evidence="8 9" key="1">
    <citation type="submission" date="2020-08" db="EMBL/GenBank/DDBJ databases">
        <authorList>
            <person name="Koutsovoulos G."/>
            <person name="Danchin GJ E."/>
        </authorList>
    </citation>
    <scope>NUCLEOTIDE SEQUENCE [LARGE SCALE GENOMIC DNA]</scope>
</reference>
<dbReference type="InterPro" id="IPR016159">
    <property type="entry name" value="Cullin_repeat-like_dom_sf"/>
</dbReference>
<dbReference type="Gene3D" id="3.30.230.130">
    <property type="entry name" value="Cullin, Chain C, Domain 2"/>
    <property type="match status" value="1"/>
</dbReference>
<dbReference type="Pfam" id="PF00888">
    <property type="entry name" value="Cullin"/>
    <property type="match status" value="1"/>
</dbReference>
<dbReference type="InterPro" id="IPR036388">
    <property type="entry name" value="WH-like_DNA-bd_sf"/>
</dbReference>
<dbReference type="InterPro" id="IPR016158">
    <property type="entry name" value="Cullin_homology"/>
</dbReference>
<dbReference type="SMART" id="SM00182">
    <property type="entry name" value="CULLIN"/>
    <property type="match status" value="1"/>
</dbReference>
<dbReference type="InterPro" id="IPR045093">
    <property type="entry name" value="Cullin"/>
</dbReference>
<feature type="domain" description="Cullin family profile" evidence="7">
    <location>
        <begin position="440"/>
        <end position="664"/>
    </location>
</feature>
<dbReference type="GO" id="GO:0031625">
    <property type="term" value="F:ubiquitin protein ligase binding"/>
    <property type="evidence" value="ECO:0007669"/>
    <property type="project" value="InterPro"/>
</dbReference>
<evidence type="ECO:0000256" key="1">
    <source>
        <dbReference type="ARBA" id="ARBA00006019"/>
    </source>
</evidence>
<dbReference type="InterPro" id="IPR059120">
    <property type="entry name" value="Cullin-like_AB"/>
</dbReference>
<dbReference type="SUPFAM" id="SSF74788">
    <property type="entry name" value="Cullin repeat-like"/>
    <property type="match status" value="1"/>
</dbReference>
<comment type="similarity">
    <text evidence="1 5 6">Belongs to the cullin family.</text>
</comment>
<accession>A0A6V7XWN9</accession>
<dbReference type="PANTHER" id="PTHR11932">
    <property type="entry name" value="CULLIN"/>
    <property type="match status" value="1"/>
</dbReference>
<evidence type="ECO:0000256" key="3">
    <source>
        <dbReference type="ARBA" id="ARBA00022786"/>
    </source>
</evidence>
<dbReference type="SUPFAM" id="SSF46785">
    <property type="entry name" value="Winged helix' DNA-binding domain"/>
    <property type="match status" value="1"/>
</dbReference>
<evidence type="ECO:0000313" key="9">
    <source>
        <dbReference type="Proteomes" id="UP000580250"/>
    </source>
</evidence>
<dbReference type="FunFam" id="1.10.10.10:FF:000014">
    <property type="entry name" value="Cullin 1"/>
    <property type="match status" value="1"/>
</dbReference>
<dbReference type="InterPro" id="IPR001373">
    <property type="entry name" value="Cullin_N"/>
</dbReference>
<comment type="caution">
    <text evidence="8">The sequence shown here is derived from an EMBL/GenBank/DDBJ whole genome shotgun (WGS) entry which is preliminary data.</text>
</comment>
<evidence type="ECO:0000256" key="6">
    <source>
        <dbReference type="RuleBase" id="RU003829"/>
    </source>
</evidence>
<dbReference type="OrthoDB" id="6260715at2759"/>